<dbReference type="EMBL" id="JAEMGP010000018">
    <property type="protein sequence ID" value="KAG5197977.1"/>
    <property type="molecule type" value="Genomic_DNA"/>
</dbReference>
<dbReference type="Gene3D" id="3.90.70.10">
    <property type="entry name" value="Cysteine proteinases"/>
    <property type="match status" value="1"/>
</dbReference>
<feature type="region of interest" description="Disordered" evidence="1">
    <location>
        <begin position="1"/>
        <end position="56"/>
    </location>
</feature>
<gene>
    <name evidence="2" type="ORF">JEQ12_007667</name>
</gene>
<dbReference type="SUPFAM" id="SSF54001">
    <property type="entry name" value="Cysteine proteinases"/>
    <property type="match status" value="1"/>
</dbReference>
<evidence type="ECO:0000313" key="2">
    <source>
        <dbReference type="EMBL" id="KAG5197977.1"/>
    </source>
</evidence>
<name>A0A835ZYD5_SHEEP</name>
<proteinExistence type="predicted"/>
<dbReference type="Proteomes" id="UP000664991">
    <property type="component" value="Unassembled WGS sequence"/>
</dbReference>
<dbReference type="InterPro" id="IPR038765">
    <property type="entry name" value="Papain-like_cys_pep_sf"/>
</dbReference>
<evidence type="ECO:0000256" key="1">
    <source>
        <dbReference type="SAM" id="MobiDB-lite"/>
    </source>
</evidence>
<sequence length="268" mass="30037">MRMERWKEDGKNRKLGRGGDSTGVSVWREEEEELVSTQDSGNRGTSHEGSYQKEGDKRMKLQNMVKFPLTGLDMTPHVVKRSQSSWSLPSHWSPWRRPYGLGRDPEDYIYDLYAVCSHHATMHTGTPGQDSAGSSASGFMAEKPWNLLEGQCQETLFFLTGKPFLPSPVTTLLDEKRLLRVVHGETFRKVHFMLKSSADIMGFTSESAAPLGQEPGSLPGTWELFRKFVVDELVRTLPAAPQLGPGLFQLPLAWKDAVDTLIQKIADS</sequence>
<dbReference type="AlphaFoldDB" id="A0A835ZYD5"/>
<comment type="caution">
    <text evidence="2">The sequence shown here is derived from an EMBL/GenBank/DDBJ whole genome shotgun (WGS) entry which is preliminary data.</text>
</comment>
<accession>A0A835ZYD5</accession>
<reference evidence="2 3" key="1">
    <citation type="submission" date="2020-12" db="EMBL/GenBank/DDBJ databases">
        <title>De novo assembly of Tibetan sheep genome.</title>
        <authorList>
            <person name="Li X."/>
        </authorList>
    </citation>
    <scope>NUCLEOTIDE SEQUENCE [LARGE SCALE GENOMIC DNA]</scope>
    <source>
        <tissue evidence="2">Heart</tissue>
    </source>
</reference>
<evidence type="ECO:0000313" key="3">
    <source>
        <dbReference type="Proteomes" id="UP000664991"/>
    </source>
</evidence>
<feature type="compositionally biased region" description="Basic and acidic residues" evidence="1">
    <location>
        <begin position="1"/>
        <end position="12"/>
    </location>
</feature>
<feature type="compositionally biased region" description="Polar residues" evidence="1">
    <location>
        <begin position="35"/>
        <end position="49"/>
    </location>
</feature>
<protein>
    <submittedName>
        <fullName evidence="2">Uncharacterized protein</fullName>
    </submittedName>
</protein>
<organism evidence="2 3">
    <name type="scientific">Ovis aries</name>
    <name type="common">Sheep</name>
    <dbReference type="NCBI Taxonomy" id="9940"/>
    <lineage>
        <taxon>Eukaryota</taxon>
        <taxon>Metazoa</taxon>
        <taxon>Chordata</taxon>
        <taxon>Craniata</taxon>
        <taxon>Vertebrata</taxon>
        <taxon>Euteleostomi</taxon>
        <taxon>Mammalia</taxon>
        <taxon>Eutheria</taxon>
        <taxon>Laurasiatheria</taxon>
        <taxon>Artiodactyla</taxon>
        <taxon>Ruminantia</taxon>
        <taxon>Pecora</taxon>
        <taxon>Bovidae</taxon>
        <taxon>Caprinae</taxon>
        <taxon>Ovis</taxon>
    </lineage>
</organism>